<protein>
    <submittedName>
        <fullName evidence="1">Uncharacterized protein</fullName>
    </submittedName>
</protein>
<evidence type="ECO:0000313" key="2">
    <source>
        <dbReference type="Proteomes" id="UP000562045"/>
    </source>
</evidence>
<reference evidence="1 2" key="1">
    <citation type="submission" date="2020-07" db="EMBL/GenBank/DDBJ databases">
        <title>Sequencing the genomes of 1000 actinobacteria strains.</title>
        <authorList>
            <person name="Klenk H.-P."/>
        </authorList>
    </citation>
    <scope>NUCLEOTIDE SEQUENCE [LARGE SCALE GENOMIC DNA]</scope>
    <source>
        <strain evidence="1 2">DSM 15131</strain>
    </source>
</reference>
<evidence type="ECO:0000313" key="1">
    <source>
        <dbReference type="EMBL" id="NYI47026.1"/>
    </source>
</evidence>
<gene>
    <name evidence="1" type="ORF">BJ993_004106</name>
</gene>
<proteinExistence type="predicted"/>
<comment type="caution">
    <text evidence="1">The sequence shown here is derived from an EMBL/GenBank/DDBJ whole genome shotgun (WGS) entry which is preliminary data.</text>
</comment>
<dbReference type="AlphaFoldDB" id="A0A7Z0CMQ0"/>
<dbReference type="EMBL" id="JACBZM010000001">
    <property type="protein sequence ID" value="NYI47026.1"/>
    <property type="molecule type" value="Genomic_DNA"/>
</dbReference>
<accession>A0A7Z0CMQ0</accession>
<organism evidence="1 2">
    <name type="scientific">Nocardioides aromaticivorans</name>
    <dbReference type="NCBI Taxonomy" id="200618"/>
    <lineage>
        <taxon>Bacteria</taxon>
        <taxon>Bacillati</taxon>
        <taxon>Actinomycetota</taxon>
        <taxon>Actinomycetes</taxon>
        <taxon>Propionibacteriales</taxon>
        <taxon>Nocardioidaceae</taxon>
        <taxon>Nocardioides</taxon>
    </lineage>
</organism>
<sequence length="111" mass="12293">MTDIDLLVDGERVDLIDTIRLLQRDPYPGGHRYRLILSGRALTVYNRFEAQNSVSERPLDPAAIFFAIESIAAGMSGEGQIPPRFILNTVDEVIRDGDQVSVQGVCSLPIH</sequence>
<dbReference type="Proteomes" id="UP000562045">
    <property type="component" value="Unassembled WGS sequence"/>
</dbReference>
<dbReference type="RefSeq" id="WP_036542527.1">
    <property type="nucleotide sequence ID" value="NZ_JACBZM010000001.1"/>
</dbReference>
<name>A0A7Z0CMQ0_9ACTN</name>